<proteinExistence type="predicted"/>
<dbReference type="RefSeq" id="WP_095517375.1">
    <property type="nucleotide sequence ID" value="NZ_NPKH01000011.1"/>
</dbReference>
<dbReference type="AlphaFoldDB" id="A0A271KNT4"/>
<keyword evidence="3" id="KW-1185">Reference proteome</keyword>
<comment type="caution">
    <text evidence="2">The sequence shown here is derived from an EMBL/GenBank/DDBJ whole genome shotgun (WGS) entry which is preliminary data.</text>
</comment>
<evidence type="ECO:0000313" key="2">
    <source>
        <dbReference type="EMBL" id="PAP96675.1"/>
    </source>
</evidence>
<sequence length="259" mass="29647">MVVELISPRQAAGADGSDASDTMSSFARNVSAMLERTEYRRCDKGEDLEDIYRLRYKSYRSNDMVPDNENHTIHDELDDAPNVFRFGVYIDQELVSTLRIHHVTLATPMSPSTKAFGDIVMPMLAEGLSFICPSRFASDPDWSRVYPQIPYLTLRLAGMACFHFNAPYCLSTIREDHAGFYKRIYYSEKISEARAYPGVYNKVVLYRADVNAIRERSLSRFPFFRSTPMEQRMLFDMPHVGELAPLTILPTAKYFCEAA</sequence>
<protein>
    <recommendedName>
        <fullName evidence="1">N-acyl amino acid synthase FeeM catalytic core domain-containing protein</fullName>
    </recommendedName>
</protein>
<dbReference type="EMBL" id="NPKH01000011">
    <property type="protein sequence ID" value="PAP96675.1"/>
    <property type="molecule type" value="Genomic_DNA"/>
</dbReference>
<feature type="domain" description="N-acyl amino acid synthase FeeM catalytic core" evidence="1">
    <location>
        <begin position="50"/>
        <end position="209"/>
    </location>
</feature>
<gene>
    <name evidence="2" type="ORF">CIT31_02840</name>
</gene>
<dbReference type="Pfam" id="PF21926">
    <property type="entry name" value="FeeM"/>
    <property type="match status" value="1"/>
</dbReference>
<dbReference type="SUPFAM" id="SSF55729">
    <property type="entry name" value="Acyl-CoA N-acyltransferases (Nat)"/>
    <property type="match status" value="1"/>
</dbReference>
<accession>A0A271KNT4</accession>
<organism evidence="2 3">
    <name type="scientific">Mesorhizobium wenxiniae</name>
    <dbReference type="NCBI Taxonomy" id="2014805"/>
    <lineage>
        <taxon>Bacteria</taxon>
        <taxon>Pseudomonadati</taxon>
        <taxon>Pseudomonadota</taxon>
        <taxon>Alphaproteobacteria</taxon>
        <taxon>Hyphomicrobiales</taxon>
        <taxon>Phyllobacteriaceae</taxon>
        <taxon>Mesorhizobium</taxon>
    </lineage>
</organism>
<dbReference type="InterPro" id="IPR016181">
    <property type="entry name" value="Acyl_CoA_acyltransferase"/>
</dbReference>
<dbReference type="InterPro" id="IPR054597">
    <property type="entry name" value="FeeM_cat"/>
</dbReference>
<dbReference type="OrthoDB" id="9812697at2"/>
<dbReference type="Gene3D" id="3.40.630.30">
    <property type="match status" value="1"/>
</dbReference>
<evidence type="ECO:0000313" key="3">
    <source>
        <dbReference type="Proteomes" id="UP000215931"/>
    </source>
</evidence>
<dbReference type="Proteomes" id="UP000215931">
    <property type="component" value="Unassembled WGS sequence"/>
</dbReference>
<reference evidence="2 3" key="1">
    <citation type="submission" date="2017-08" db="EMBL/GenBank/DDBJ databases">
        <title>Mesorhizobium wenxinae sp. nov., a novel rhizobial species isolated from root nodules of chickpea (Cicer arietinum L.).</title>
        <authorList>
            <person name="Zhang J."/>
        </authorList>
    </citation>
    <scope>NUCLEOTIDE SEQUENCE [LARGE SCALE GENOMIC DNA]</scope>
    <source>
        <strain evidence="3">WYCCWR 10019</strain>
    </source>
</reference>
<evidence type="ECO:0000259" key="1">
    <source>
        <dbReference type="Pfam" id="PF21926"/>
    </source>
</evidence>
<name>A0A271KNT4_9HYPH</name>